<sequence length="74" mass="8768">MQYNSWEVLFAEARAQKRLRPELDDKDAIRWLAMLRTMLLVYARPLNMSKPEIKRLLKAYVVPAILQQQPNAKK</sequence>
<organism evidence="1 2">
    <name type="scientific">Ricinus communis</name>
    <name type="common">Castor bean</name>
    <dbReference type="NCBI Taxonomy" id="3988"/>
    <lineage>
        <taxon>Eukaryota</taxon>
        <taxon>Viridiplantae</taxon>
        <taxon>Streptophyta</taxon>
        <taxon>Embryophyta</taxon>
        <taxon>Tracheophyta</taxon>
        <taxon>Spermatophyta</taxon>
        <taxon>Magnoliopsida</taxon>
        <taxon>eudicotyledons</taxon>
        <taxon>Gunneridae</taxon>
        <taxon>Pentapetalae</taxon>
        <taxon>rosids</taxon>
        <taxon>fabids</taxon>
        <taxon>Malpighiales</taxon>
        <taxon>Euphorbiaceae</taxon>
        <taxon>Acalyphoideae</taxon>
        <taxon>Acalypheae</taxon>
        <taxon>Ricinus</taxon>
    </lineage>
</organism>
<dbReference type="AlphaFoldDB" id="B9TKI4"/>
<keyword evidence="2" id="KW-1185">Reference proteome</keyword>
<proteinExistence type="predicted"/>
<accession>B9TKI4</accession>
<dbReference type="Proteomes" id="UP000008311">
    <property type="component" value="Unassembled WGS sequence"/>
</dbReference>
<dbReference type="InParanoid" id="B9TKI4"/>
<reference evidence="2" key="1">
    <citation type="journal article" date="2010" name="Nat. Biotechnol.">
        <title>Draft genome sequence of the oilseed species Ricinus communis.</title>
        <authorList>
            <person name="Chan A.P."/>
            <person name="Crabtree J."/>
            <person name="Zhao Q."/>
            <person name="Lorenzi H."/>
            <person name="Orvis J."/>
            <person name="Puiu D."/>
            <person name="Melake-Berhan A."/>
            <person name="Jones K.M."/>
            <person name="Redman J."/>
            <person name="Chen G."/>
            <person name="Cahoon E.B."/>
            <person name="Gedil M."/>
            <person name="Stanke M."/>
            <person name="Haas B.J."/>
            <person name="Wortman J.R."/>
            <person name="Fraser-Liggett C.M."/>
            <person name="Ravel J."/>
            <person name="Rabinowicz P.D."/>
        </authorList>
    </citation>
    <scope>NUCLEOTIDE SEQUENCE [LARGE SCALE GENOMIC DNA]</scope>
    <source>
        <strain evidence="2">cv. Hale</strain>
    </source>
</reference>
<evidence type="ECO:0000313" key="1">
    <source>
        <dbReference type="EMBL" id="EEF23630.1"/>
    </source>
</evidence>
<evidence type="ECO:0000313" key="2">
    <source>
        <dbReference type="Proteomes" id="UP000008311"/>
    </source>
</evidence>
<name>B9TKI4_RICCO</name>
<gene>
    <name evidence="1" type="ORF">RCOM_2086790</name>
</gene>
<protein>
    <submittedName>
        <fullName evidence="1">Uncharacterized protein</fullName>
    </submittedName>
</protein>
<dbReference type="EMBL" id="EQ985355">
    <property type="protein sequence ID" value="EEF23630.1"/>
    <property type="molecule type" value="Genomic_DNA"/>
</dbReference>